<evidence type="ECO:0000256" key="2">
    <source>
        <dbReference type="PROSITE-ProRule" id="PRU00504"/>
    </source>
</evidence>
<feature type="repeat" description="NHL" evidence="2">
    <location>
        <begin position="204"/>
        <end position="245"/>
    </location>
</feature>
<dbReference type="InterPro" id="IPR050952">
    <property type="entry name" value="TRIM-NHL_E3_ligases"/>
</dbReference>
<dbReference type="Proteomes" id="UP001165289">
    <property type="component" value="Unassembled WGS sequence"/>
</dbReference>
<evidence type="ECO:0000313" key="3">
    <source>
        <dbReference type="EMBL" id="KAI6659055.1"/>
    </source>
</evidence>
<dbReference type="Gene3D" id="2.120.10.30">
    <property type="entry name" value="TolB, C-terminal domain"/>
    <property type="match status" value="2"/>
</dbReference>
<dbReference type="EMBL" id="JAKMXF010000066">
    <property type="protein sequence ID" value="KAI6659055.1"/>
    <property type="molecule type" value="Genomic_DNA"/>
</dbReference>
<feature type="repeat" description="NHL" evidence="2">
    <location>
        <begin position="124"/>
        <end position="157"/>
    </location>
</feature>
<organism evidence="3 4">
    <name type="scientific">Oopsacas minuta</name>
    <dbReference type="NCBI Taxonomy" id="111878"/>
    <lineage>
        <taxon>Eukaryota</taxon>
        <taxon>Metazoa</taxon>
        <taxon>Porifera</taxon>
        <taxon>Hexactinellida</taxon>
        <taxon>Hexasterophora</taxon>
        <taxon>Lyssacinosida</taxon>
        <taxon>Leucopsacidae</taxon>
        <taxon>Oopsacas</taxon>
    </lineage>
</organism>
<keyword evidence="4" id="KW-1185">Reference proteome</keyword>
<accession>A0AAV7KDT0</accession>
<dbReference type="PROSITE" id="PS51125">
    <property type="entry name" value="NHL"/>
    <property type="match status" value="2"/>
</dbReference>
<dbReference type="Pfam" id="PF01436">
    <property type="entry name" value="NHL"/>
    <property type="match status" value="2"/>
</dbReference>
<protein>
    <submittedName>
        <fullName evidence="3">NHL repeat containing protein</fullName>
    </submittedName>
</protein>
<dbReference type="PANTHER" id="PTHR24104:SF25">
    <property type="entry name" value="PROTEIN LIN-41"/>
    <property type="match status" value="1"/>
</dbReference>
<dbReference type="Pfam" id="PF17170">
    <property type="entry name" value="DUF5128"/>
    <property type="match status" value="1"/>
</dbReference>
<dbReference type="GO" id="GO:0061630">
    <property type="term" value="F:ubiquitin protein ligase activity"/>
    <property type="evidence" value="ECO:0007669"/>
    <property type="project" value="TreeGrafter"/>
</dbReference>
<dbReference type="SUPFAM" id="SSF63825">
    <property type="entry name" value="YWTD domain"/>
    <property type="match status" value="2"/>
</dbReference>
<dbReference type="InterPro" id="IPR001258">
    <property type="entry name" value="NHL_repeat"/>
</dbReference>
<evidence type="ECO:0000313" key="4">
    <source>
        <dbReference type="Proteomes" id="UP001165289"/>
    </source>
</evidence>
<dbReference type="PANTHER" id="PTHR24104">
    <property type="entry name" value="E3 UBIQUITIN-PROTEIN LIGASE NHLRC1-RELATED"/>
    <property type="match status" value="1"/>
</dbReference>
<sequence length="377" mass="43478">MASIELKTTFTNEVEQTRKRIQYSFQCSHKALIERENMLLSRLEEIESVYKNYFIDKSNKEIEQSIEFAFDPLFESKITNLGSIKVCLPKPSHVSQAKPIIPDYKSKQVPIVYSCKNSTSKRSGEFNSPRCLAVHRKTGNIYVVDRDNDRVQVFTRSLIYLFMFSNQMNLPRGICIGQDRVYVTQNEGHYFTAYNLEGKFIDNVGRKGNGEGQFNSPLGITTFSQTNNIYICDRYNHRVQVFTQYLVFHSTFGEGLFKSPRDVKTKRNKVFVLDCSDLCMFVFNSDHTLLNRLISRGDGKQIESSYYFDVDRMFNIILSDYHSHCVYVFNQEGEQIHVIGKEGQEVGEFSYPFGIAIDATGGIIVVCEKDENCLQIF</sequence>
<reference evidence="3 4" key="1">
    <citation type="journal article" date="2023" name="BMC Biol.">
        <title>The compact genome of the sponge Oopsacas minuta (Hexactinellida) is lacking key metazoan core genes.</title>
        <authorList>
            <person name="Santini S."/>
            <person name="Schenkelaars Q."/>
            <person name="Jourda C."/>
            <person name="Duchesne M."/>
            <person name="Belahbib H."/>
            <person name="Rocher C."/>
            <person name="Selva M."/>
            <person name="Riesgo A."/>
            <person name="Vervoort M."/>
            <person name="Leys S.P."/>
            <person name="Kodjabachian L."/>
            <person name="Le Bivic A."/>
            <person name="Borchiellini C."/>
            <person name="Claverie J.M."/>
            <person name="Renard E."/>
        </authorList>
    </citation>
    <scope>NUCLEOTIDE SEQUENCE [LARGE SCALE GENOMIC DNA]</scope>
    <source>
        <strain evidence="3">SPO-2</strain>
    </source>
</reference>
<name>A0AAV7KDT0_9METZ</name>
<keyword evidence="1" id="KW-0677">Repeat</keyword>
<comment type="caution">
    <text evidence="3">The sequence shown here is derived from an EMBL/GenBank/DDBJ whole genome shotgun (WGS) entry which is preliminary data.</text>
</comment>
<dbReference type="GO" id="GO:0000209">
    <property type="term" value="P:protein polyubiquitination"/>
    <property type="evidence" value="ECO:0007669"/>
    <property type="project" value="TreeGrafter"/>
</dbReference>
<dbReference type="InterPro" id="IPR011042">
    <property type="entry name" value="6-blade_b-propeller_TolB-like"/>
</dbReference>
<proteinExistence type="predicted"/>
<gene>
    <name evidence="3" type="ORF">LOD99_14731</name>
</gene>
<evidence type="ECO:0000256" key="1">
    <source>
        <dbReference type="ARBA" id="ARBA00022737"/>
    </source>
</evidence>
<dbReference type="GO" id="GO:0043161">
    <property type="term" value="P:proteasome-mediated ubiquitin-dependent protein catabolic process"/>
    <property type="evidence" value="ECO:0007669"/>
    <property type="project" value="TreeGrafter"/>
</dbReference>
<dbReference type="AlphaFoldDB" id="A0AAV7KDT0"/>